<comment type="cofactor">
    <cofactor evidence="5">
        <name>Mg(2+)</name>
        <dbReference type="ChEBI" id="CHEBI:18420"/>
    </cofactor>
</comment>
<reference evidence="6 7" key="1">
    <citation type="journal article" name="Front. Microbiol.">
        <title>Sugar Metabolism of the First Thermophilic Planctomycete Thermogutta terrifontis: Comparative Genomic and Transcriptomic Approaches.</title>
        <authorList>
            <person name="Elcheninov A.G."/>
            <person name="Menzel P."/>
            <person name="Gudbergsdottir S.R."/>
            <person name="Slesarev A.I."/>
            <person name="Kadnikov V.V."/>
            <person name="Krogh A."/>
            <person name="Bonch-Osmolovskaya E.A."/>
            <person name="Peng X."/>
            <person name="Kublanov I.V."/>
        </authorList>
    </citation>
    <scope>NUCLEOTIDE SEQUENCE [LARGE SCALE GENOMIC DNA]</scope>
    <source>
        <strain evidence="6 7">R1</strain>
    </source>
</reference>
<dbReference type="OrthoDB" id="9784786at2"/>
<feature type="binding site" evidence="5">
    <location>
        <position position="208"/>
    </location>
    <ligand>
        <name>substrate</name>
    </ligand>
</feature>
<name>A0A286RGJ6_9BACT</name>
<evidence type="ECO:0000313" key="7">
    <source>
        <dbReference type="Proteomes" id="UP000215086"/>
    </source>
</evidence>
<dbReference type="RefSeq" id="WP_095415232.1">
    <property type="nucleotide sequence ID" value="NZ_CP018477.1"/>
</dbReference>
<dbReference type="InterPro" id="IPR036704">
    <property type="entry name" value="RraA/RraA-like_sf"/>
</dbReference>
<proteinExistence type="predicted"/>
<dbReference type="Gene3D" id="3.50.30.40">
    <property type="entry name" value="Ribonuclease E inhibitor RraA/RraA-like"/>
    <property type="match status" value="1"/>
</dbReference>
<dbReference type="PANTHER" id="PTHR33254:SF4">
    <property type="entry name" value="4-HYDROXY-4-METHYL-2-OXOGLUTARATE ALDOLASE 3-RELATED"/>
    <property type="match status" value="1"/>
</dbReference>
<sequence length="305" mass="33494">MREQRIRSIPLRIGITVGLIVVWVNTITQLESCAGSEAAAGEAASRHETKPTIEELRKGIAFLQTPVYSEEEDAKILKLFEGLRVADICDAMDQVGLRNVGLMSPEIHPAWKDPVELRHRFVGIAVTVRYVPSNLPSTGPLAAEEFDRWMGEWYQKLSPEPFVPLIRPGTVVVIDDAERADVGTIGSNNILSWKKRGCVAVVTDATARDLDEIALEKVPLYLRGPGRGVRPGRNLIESVNRPVEVGGVLVRPGDVVAGDSDGVIVVPREFAEQVASYARKTLETDKAGRRRLYESLGIPEDVSVK</sequence>
<dbReference type="EMBL" id="CP018477">
    <property type="protein sequence ID" value="ASV75067.1"/>
    <property type="molecule type" value="Genomic_DNA"/>
</dbReference>
<protein>
    <recommendedName>
        <fullName evidence="2">Putative 4-hydroxy-4-methyl-2-oxoglutarate aldolase</fullName>
    </recommendedName>
    <alternativeName>
        <fullName evidence="3">Regulator of ribonuclease activity homolog</fullName>
    </alternativeName>
    <alternativeName>
        <fullName evidence="4">RraA-like protein</fullName>
    </alternativeName>
</protein>
<feature type="binding site" evidence="5">
    <location>
        <position position="209"/>
    </location>
    <ligand>
        <name>Mg(2+)</name>
        <dbReference type="ChEBI" id="CHEBI:18420"/>
    </ligand>
</feature>
<gene>
    <name evidence="6" type="ORF">THTE_2465</name>
</gene>
<keyword evidence="7" id="KW-1185">Reference proteome</keyword>
<organism evidence="6 7">
    <name type="scientific">Thermogutta terrifontis</name>
    <dbReference type="NCBI Taxonomy" id="1331910"/>
    <lineage>
        <taxon>Bacteria</taxon>
        <taxon>Pseudomonadati</taxon>
        <taxon>Planctomycetota</taxon>
        <taxon>Planctomycetia</taxon>
        <taxon>Pirellulales</taxon>
        <taxon>Thermoguttaceae</taxon>
        <taxon>Thermogutta</taxon>
    </lineage>
</organism>
<comment type="cofactor">
    <cofactor evidence="1">
        <name>a divalent metal cation</name>
        <dbReference type="ChEBI" id="CHEBI:60240"/>
    </cofactor>
</comment>
<keyword evidence="5" id="KW-0460">Magnesium</keyword>
<dbReference type="Pfam" id="PF03737">
    <property type="entry name" value="RraA-like"/>
    <property type="match status" value="1"/>
</dbReference>
<dbReference type="KEGG" id="ttf:THTE_2465"/>
<evidence type="ECO:0000256" key="3">
    <source>
        <dbReference type="ARBA" id="ARBA00029596"/>
    </source>
</evidence>
<keyword evidence="5" id="KW-0479">Metal-binding</keyword>
<evidence type="ECO:0000256" key="4">
    <source>
        <dbReference type="ARBA" id="ARBA00030169"/>
    </source>
</evidence>
<dbReference type="AlphaFoldDB" id="A0A286RGJ6"/>
<dbReference type="Proteomes" id="UP000215086">
    <property type="component" value="Chromosome"/>
</dbReference>
<evidence type="ECO:0000256" key="5">
    <source>
        <dbReference type="PIRSR" id="PIRSR605493-1"/>
    </source>
</evidence>
<evidence type="ECO:0000256" key="1">
    <source>
        <dbReference type="ARBA" id="ARBA00001968"/>
    </source>
</evidence>
<dbReference type="CDD" id="cd16841">
    <property type="entry name" value="RraA_family"/>
    <property type="match status" value="1"/>
</dbReference>
<accession>A0A286RGJ6</accession>
<dbReference type="PANTHER" id="PTHR33254">
    <property type="entry name" value="4-HYDROXY-4-METHYL-2-OXOGLUTARATE ALDOLASE 3-RELATED"/>
    <property type="match status" value="1"/>
</dbReference>
<dbReference type="InterPro" id="IPR005493">
    <property type="entry name" value="RraA/RraA-like"/>
</dbReference>
<dbReference type="SUPFAM" id="SSF89562">
    <property type="entry name" value="RraA-like"/>
    <property type="match status" value="1"/>
</dbReference>
<evidence type="ECO:0000256" key="2">
    <source>
        <dbReference type="ARBA" id="ARBA00016549"/>
    </source>
</evidence>
<evidence type="ECO:0000313" key="6">
    <source>
        <dbReference type="EMBL" id="ASV75067.1"/>
    </source>
</evidence>
<dbReference type="GO" id="GO:0046872">
    <property type="term" value="F:metal ion binding"/>
    <property type="evidence" value="ECO:0007669"/>
    <property type="project" value="UniProtKB-KW"/>
</dbReference>